<keyword evidence="4" id="KW-0833">Ubl conjugation pathway</keyword>
<evidence type="ECO:0000313" key="10">
    <source>
        <dbReference type="Proteomes" id="UP000298030"/>
    </source>
</evidence>
<feature type="compositionally biased region" description="Acidic residues" evidence="8">
    <location>
        <begin position="117"/>
        <end position="127"/>
    </location>
</feature>
<dbReference type="GO" id="GO:0005680">
    <property type="term" value="C:anaphase-promoting complex"/>
    <property type="evidence" value="ECO:0007669"/>
    <property type="project" value="UniProtKB-ARBA"/>
</dbReference>
<dbReference type="SMART" id="SM00028">
    <property type="entry name" value="TPR"/>
    <property type="match status" value="6"/>
</dbReference>
<evidence type="ECO:0000256" key="3">
    <source>
        <dbReference type="ARBA" id="ARBA00022776"/>
    </source>
</evidence>
<sequence length="789" mass="87363">MPSTPPPSNPFSLPPIPSLPSPSGSRPRASIGSTFSFNPSQFMDSYYDANASTFSQRMPSALDPNRSILASSPARSSPNPNPKRKNKLSTGRQTKLGLGGGSRHPLANDTTDVFHDSEDDADDEEESYEWGTVDRMRLWRHDALMQHLYDTAAFWGDKILSWTSDPNDAFWLAQTYFMTHQYARAHRLLTRPFPISPPKKPFGDALTSSKPQATQTGLLFPNAATSTPAQPDVNGKGKSRESIANFLLGPSAGEGQPAGVPRLPVGTAGLVEVPEPLLDNTSRLVDMSLACRYLAAQCMVRSGKWPEAMELIGEANPFRGSAKSGPAIANTDGGIKIEASMCYLRGLLMLKLNRADQAKTCFMEALALDVKCADAFSQLVNAEMLIPDEEWDFIQGLSYSTQTPDDAEFVQLIYTSRLRKDKHRVEHALTRARLVDDFGLGDNPDVLFSFADALYTDFRWAECYAVTSRIIGLTAMHVPTIPLHIACMYHLNHLHSKLFLLAHEMVDREPENALSWYAVGVWYLSSGKWSQARSYLSKTTLMDPRFAPAWAAFGHTFAMEAEHDHAVTAYSTCARIFVGSHLPLLFIGMEQIMLSNFRLADEALGAASALCESDPLLCNERGVMAFNHGDYQKAANLFQEAIDRAQVTQSSQQTWAITYMNLGTCFRKLKKLDEAVKVYNKVLEYDPRHSTALGFLGMVYHMKGELDPAIVKYHEALSVDPINNNILELLNTALETSGSRAGLEIRYAQIRAGLHGKWERGDPQYRSRMAAAAAAERDRRARGGDAMQE</sequence>
<dbReference type="PANTHER" id="PTHR12558">
    <property type="entry name" value="CELL DIVISION CYCLE 16,23,27"/>
    <property type="match status" value="1"/>
</dbReference>
<evidence type="ECO:0000256" key="2">
    <source>
        <dbReference type="ARBA" id="ARBA00022737"/>
    </source>
</evidence>
<dbReference type="EMBL" id="QPFP01000009">
    <property type="protein sequence ID" value="TEB34504.1"/>
    <property type="molecule type" value="Genomic_DNA"/>
</dbReference>
<evidence type="ECO:0000256" key="7">
    <source>
        <dbReference type="PROSITE-ProRule" id="PRU00339"/>
    </source>
</evidence>
<keyword evidence="10" id="KW-1185">Reference proteome</keyword>
<dbReference type="Pfam" id="PF13424">
    <property type="entry name" value="TPR_12"/>
    <property type="match status" value="1"/>
</dbReference>
<evidence type="ECO:0000313" key="9">
    <source>
        <dbReference type="EMBL" id="TEB34504.1"/>
    </source>
</evidence>
<feature type="compositionally biased region" description="Low complexity" evidence="8">
    <location>
        <begin position="21"/>
        <end position="33"/>
    </location>
</feature>
<proteinExistence type="predicted"/>
<feature type="repeat" description="TPR" evidence="7">
    <location>
        <begin position="656"/>
        <end position="689"/>
    </location>
</feature>
<dbReference type="GO" id="GO:0031145">
    <property type="term" value="P:anaphase-promoting complex-dependent catabolic process"/>
    <property type="evidence" value="ECO:0007669"/>
    <property type="project" value="TreeGrafter"/>
</dbReference>
<feature type="compositionally biased region" description="Pro residues" evidence="8">
    <location>
        <begin position="1"/>
        <end position="20"/>
    </location>
</feature>
<protein>
    <submittedName>
        <fullName evidence="9">TPR-like protein</fullName>
    </submittedName>
</protein>
<feature type="repeat" description="TPR" evidence="7">
    <location>
        <begin position="690"/>
        <end position="723"/>
    </location>
</feature>
<keyword evidence="6" id="KW-0131">Cell cycle</keyword>
<dbReference type="PROSITE" id="PS50293">
    <property type="entry name" value="TPR_REGION"/>
    <property type="match status" value="1"/>
</dbReference>
<dbReference type="GO" id="GO:0045842">
    <property type="term" value="P:positive regulation of mitotic metaphase/anaphase transition"/>
    <property type="evidence" value="ECO:0007669"/>
    <property type="project" value="TreeGrafter"/>
</dbReference>
<evidence type="ECO:0000256" key="8">
    <source>
        <dbReference type="SAM" id="MobiDB-lite"/>
    </source>
</evidence>
<dbReference type="Proteomes" id="UP000298030">
    <property type="component" value="Unassembled WGS sequence"/>
</dbReference>
<keyword evidence="1" id="KW-0132">Cell division</keyword>
<reference evidence="9 10" key="1">
    <citation type="journal article" date="2019" name="Nat. Ecol. Evol.">
        <title>Megaphylogeny resolves global patterns of mushroom evolution.</title>
        <authorList>
            <person name="Varga T."/>
            <person name="Krizsan K."/>
            <person name="Foldi C."/>
            <person name="Dima B."/>
            <person name="Sanchez-Garcia M."/>
            <person name="Sanchez-Ramirez S."/>
            <person name="Szollosi G.J."/>
            <person name="Szarkandi J.G."/>
            <person name="Papp V."/>
            <person name="Albert L."/>
            <person name="Andreopoulos W."/>
            <person name="Angelini C."/>
            <person name="Antonin V."/>
            <person name="Barry K.W."/>
            <person name="Bougher N.L."/>
            <person name="Buchanan P."/>
            <person name="Buyck B."/>
            <person name="Bense V."/>
            <person name="Catcheside P."/>
            <person name="Chovatia M."/>
            <person name="Cooper J."/>
            <person name="Damon W."/>
            <person name="Desjardin D."/>
            <person name="Finy P."/>
            <person name="Geml J."/>
            <person name="Haridas S."/>
            <person name="Hughes K."/>
            <person name="Justo A."/>
            <person name="Karasinski D."/>
            <person name="Kautmanova I."/>
            <person name="Kiss B."/>
            <person name="Kocsube S."/>
            <person name="Kotiranta H."/>
            <person name="LaButti K.M."/>
            <person name="Lechner B.E."/>
            <person name="Liimatainen K."/>
            <person name="Lipzen A."/>
            <person name="Lukacs Z."/>
            <person name="Mihaltcheva S."/>
            <person name="Morgado L.N."/>
            <person name="Niskanen T."/>
            <person name="Noordeloos M.E."/>
            <person name="Ohm R.A."/>
            <person name="Ortiz-Santana B."/>
            <person name="Ovrebo C."/>
            <person name="Racz N."/>
            <person name="Riley R."/>
            <person name="Savchenko A."/>
            <person name="Shiryaev A."/>
            <person name="Soop K."/>
            <person name="Spirin V."/>
            <person name="Szebenyi C."/>
            <person name="Tomsovsky M."/>
            <person name="Tulloss R.E."/>
            <person name="Uehling J."/>
            <person name="Grigoriev I.V."/>
            <person name="Vagvolgyi C."/>
            <person name="Papp T."/>
            <person name="Martin F.M."/>
            <person name="Miettinen O."/>
            <person name="Hibbett D.S."/>
            <person name="Nagy L.G."/>
        </authorList>
    </citation>
    <scope>NUCLEOTIDE SEQUENCE [LARGE SCALE GENOMIC DNA]</scope>
    <source>
        <strain evidence="9 10">FP101781</strain>
    </source>
</reference>
<dbReference type="InterPro" id="IPR011990">
    <property type="entry name" value="TPR-like_helical_dom_sf"/>
</dbReference>
<dbReference type="GO" id="GO:0016567">
    <property type="term" value="P:protein ubiquitination"/>
    <property type="evidence" value="ECO:0007669"/>
    <property type="project" value="TreeGrafter"/>
</dbReference>
<keyword evidence="3" id="KW-0498">Mitosis</keyword>
<accession>A0A4Y7TKJ7</accession>
<dbReference type="AlphaFoldDB" id="A0A4Y7TKJ7"/>
<dbReference type="OrthoDB" id="10006270at2759"/>
<organism evidence="9 10">
    <name type="scientific">Coprinellus micaceus</name>
    <name type="common">Glistening ink-cap mushroom</name>
    <name type="synonym">Coprinus micaceus</name>
    <dbReference type="NCBI Taxonomy" id="71717"/>
    <lineage>
        <taxon>Eukaryota</taxon>
        <taxon>Fungi</taxon>
        <taxon>Dikarya</taxon>
        <taxon>Basidiomycota</taxon>
        <taxon>Agaricomycotina</taxon>
        <taxon>Agaricomycetes</taxon>
        <taxon>Agaricomycetidae</taxon>
        <taxon>Agaricales</taxon>
        <taxon>Agaricineae</taxon>
        <taxon>Psathyrellaceae</taxon>
        <taxon>Coprinellus</taxon>
    </lineage>
</organism>
<dbReference type="STRING" id="71717.A0A4Y7TKJ7"/>
<evidence type="ECO:0000256" key="1">
    <source>
        <dbReference type="ARBA" id="ARBA00022618"/>
    </source>
</evidence>
<dbReference type="Pfam" id="PF12895">
    <property type="entry name" value="ANAPC3"/>
    <property type="match status" value="1"/>
</dbReference>
<gene>
    <name evidence="9" type="ORF">FA13DRAFT_1684919</name>
</gene>
<comment type="caution">
    <text evidence="9">The sequence shown here is derived from an EMBL/GenBank/DDBJ whole genome shotgun (WGS) entry which is preliminary data.</text>
</comment>
<feature type="region of interest" description="Disordered" evidence="8">
    <location>
        <begin position="57"/>
        <end position="127"/>
    </location>
</feature>
<feature type="region of interest" description="Disordered" evidence="8">
    <location>
        <begin position="1"/>
        <end position="35"/>
    </location>
</feature>
<evidence type="ECO:0000256" key="4">
    <source>
        <dbReference type="ARBA" id="ARBA00022786"/>
    </source>
</evidence>
<dbReference type="InterPro" id="IPR019734">
    <property type="entry name" value="TPR_rpt"/>
</dbReference>
<evidence type="ECO:0000256" key="6">
    <source>
        <dbReference type="ARBA" id="ARBA00023306"/>
    </source>
</evidence>
<dbReference type="Gene3D" id="1.25.40.10">
    <property type="entry name" value="Tetratricopeptide repeat domain"/>
    <property type="match status" value="2"/>
</dbReference>
<evidence type="ECO:0000256" key="5">
    <source>
        <dbReference type="ARBA" id="ARBA00022803"/>
    </source>
</evidence>
<feature type="repeat" description="TPR" evidence="7">
    <location>
        <begin position="513"/>
        <end position="546"/>
    </location>
</feature>
<dbReference type="Pfam" id="PF13181">
    <property type="entry name" value="TPR_8"/>
    <property type="match status" value="1"/>
</dbReference>
<dbReference type="GO" id="GO:0051301">
    <property type="term" value="P:cell division"/>
    <property type="evidence" value="ECO:0007669"/>
    <property type="project" value="UniProtKB-KW"/>
</dbReference>
<dbReference type="SUPFAM" id="SSF48452">
    <property type="entry name" value="TPR-like"/>
    <property type="match status" value="2"/>
</dbReference>
<dbReference type="PANTHER" id="PTHR12558:SF9">
    <property type="entry name" value="CELL DIVISION CYCLE PROTEIN 16 HOMOLOG"/>
    <property type="match status" value="1"/>
</dbReference>
<keyword evidence="5 7" id="KW-0802">TPR repeat</keyword>
<dbReference type="PROSITE" id="PS50005">
    <property type="entry name" value="TPR"/>
    <property type="match status" value="3"/>
</dbReference>
<name>A0A4Y7TKJ7_COPMI</name>
<dbReference type="GO" id="GO:0005737">
    <property type="term" value="C:cytoplasm"/>
    <property type="evidence" value="ECO:0007669"/>
    <property type="project" value="TreeGrafter"/>
</dbReference>
<keyword evidence="2" id="KW-0677">Repeat</keyword>